<protein>
    <submittedName>
        <fullName evidence="2">Uncharacterized protein</fullName>
    </submittedName>
</protein>
<comment type="caution">
    <text evidence="2">The sequence shown here is derived from an EMBL/GenBank/DDBJ whole genome shotgun (WGS) entry which is preliminary data.</text>
</comment>
<evidence type="ECO:0000313" key="3">
    <source>
        <dbReference type="Proteomes" id="UP001190700"/>
    </source>
</evidence>
<gene>
    <name evidence="2" type="ORF">CYMTET_41882</name>
</gene>
<keyword evidence="3" id="KW-1185">Reference proteome</keyword>
<dbReference type="AlphaFoldDB" id="A0AAE0C5A8"/>
<organism evidence="2 3">
    <name type="scientific">Cymbomonas tetramitiformis</name>
    <dbReference type="NCBI Taxonomy" id="36881"/>
    <lineage>
        <taxon>Eukaryota</taxon>
        <taxon>Viridiplantae</taxon>
        <taxon>Chlorophyta</taxon>
        <taxon>Pyramimonadophyceae</taxon>
        <taxon>Pyramimonadales</taxon>
        <taxon>Pyramimonadaceae</taxon>
        <taxon>Cymbomonas</taxon>
    </lineage>
</organism>
<feature type="region of interest" description="Disordered" evidence="1">
    <location>
        <begin position="43"/>
        <end position="132"/>
    </location>
</feature>
<name>A0AAE0C5A8_9CHLO</name>
<feature type="compositionally biased region" description="Polar residues" evidence="1">
    <location>
        <begin position="43"/>
        <end position="73"/>
    </location>
</feature>
<sequence>MLGRAFPSVCKDLLELEVLEQEEYARCKRSLLNSTVVITTVQPEHASTQHATSVPENSRPSALASKSGTADYSSSDEDYAPSLVDEDSDSESEAESDLGEDNDSAGEELAEVNEDSDVLDIEGPSSEPVAAPFYKPLVGKKFKAPTFFDMGFKATVTVKATGKK</sequence>
<proteinExistence type="predicted"/>
<feature type="compositionally biased region" description="Acidic residues" evidence="1">
    <location>
        <begin position="74"/>
        <end position="120"/>
    </location>
</feature>
<reference evidence="2 3" key="1">
    <citation type="journal article" date="2015" name="Genome Biol. Evol.">
        <title>Comparative Genomics of a Bacterivorous Green Alga Reveals Evolutionary Causalities and Consequences of Phago-Mixotrophic Mode of Nutrition.</title>
        <authorList>
            <person name="Burns J.A."/>
            <person name="Paasch A."/>
            <person name="Narechania A."/>
            <person name="Kim E."/>
        </authorList>
    </citation>
    <scope>NUCLEOTIDE SEQUENCE [LARGE SCALE GENOMIC DNA]</scope>
    <source>
        <strain evidence="2 3">PLY_AMNH</strain>
    </source>
</reference>
<accession>A0AAE0C5A8</accession>
<evidence type="ECO:0000256" key="1">
    <source>
        <dbReference type="SAM" id="MobiDB-lite"/>
    </source>
</evidence>
<dbReference type="Proteomes" id="UP001190700">
    <property type="component" value="Unassembled WGS sequence"/>
</dbReference>
<evidence type="ECO:0000313" key="2">
    <source>
        <dbReference type="EMBL" id="KAK3248657.1"/>
    </source>
</evidence>
<dbReference type="EMBL" id="LGRX02027901">
    <property type="protein sequence ID" value="KAK3248657.1"/>
    <property type="molecule type" value="Genomic_DNA"/>
</dbReference>